<feature type="transmembrane region" description="Helical" evidence="1">
    <location>
        <begin position="550"/>
        <end position="572"/>
    </location>
</feature>
<dbReference type="InterPro" id="IPR011701">
    <property type="entry name" value="MFS"/>
</dbReference>
<keyword evidence="1" id="KW-1133">Transmembrane helix</keyword>
<feature type="transmembrane region" description="Helical" evidence="1">
    <location>
        <begin position="318"/>
        <end position="334"/>
    </location>
</feature>
<protein>
    <recommendedName>
        <fullName evidence="4">Major facilitator superfamily (MFS) profile domain-containing protein</fullName>
    </recommendedName>
</protein>
<gene>
    <name evidence="2" type="ORF">D910_08698</name>
</gene>
<evidence type="ECO:0000313" key="3">
    <source>
        <dbReference type="Proteomes" id="UP000030742"/>
    </source>
</evidence>
<feature type="transmembrane region" description="Helical" evidence="1">
    <location>
        <begin position="433"/>
        <end position="453"/>
    </location>
</feature>
<dbReference type="PANTHER" id="PTHR31735">
    <property type="entry name" value="VACUOLAR MEMBRANE PROTEIN YPL162C"/>
    <property type="match status" value="1"/>
</dbReference>
<feature type="transmembrane region" description="Helical" evidence="1">
    <location>
        <begin position="340"/>
        <end position="365"/>
    </location>
</feature>
<organism evidence="2 3">
    <name type="scientific">Dendroctonus ponderosae</name>
    <name type="common">Mountain pine beetle</name>
    <dbReference type="NCBI Taxonomy" id="77166"/>
    <lineage>
        <taxon>Eukaryota</taxon>
        <taxon>Metazoa</taxon>
        <taxon>Ecdysozoa</taxon>
        <taxon>Arthropoda</taxon>
        <taxon>Hexapoda</taxon>
        <taxon>Insecta</taxon>
        <taxon>Pterygota</taxon>
        <taxon>Neoptera</taxon>
        <taxon>Endopterygota</taxon>
        <taxon>Coleoptera</taxon>
        <taxon>Polyphaga</taxon>
        <taxon>Cucujiformia</taxon>
        <taxon>Curculionidae</taxon>
        <taxon>Scolytinae</taxon>
        <taxon>Dendroctonus</taxon>
    </lineage>
</organism>
<keyword evidence="1" id="KW-0812">Transmembrane</keyword>
<feature type="transmembrane region" description="Helical" evidence="1">
    <location>
        <begin position="129"/>
        <end position="152"/>
    </location>
</feature>
<reference evidence="2 3" key="1">
    <citation type="journal article" date="2013" name="Genome Biol.">
        <title>Draft genome of the mountain pine beetle, Dendroctonus ponderosae Hopkins, a major forest pest.</title>
        <authorList>
            <person name="Keeling C.I."/>
            <person name="Yuen M.M."/>
            <person name="Liao N.Y."/>
            <person name="Docking T.R."/>
            <person name="Chan S.K."/>
            <person name="Taylor G.A."/>
            <person name="Palmquist D.L."/>
            <person name="Jackman S.D."/>
            <person name="Nguyen A."/>
            <person name="Li M."/>
            <person name="Henderson H."/>
            <person name="Janes J.K."/>
            <person name="Zhao Y."/>
            <person name="Pandoh P."/>
            <person name="Moore R."/>
            <person name="Sperling F.A."/>
            <person name="Huber D.P."/>
            <person name="Birol I."/>
            <person name="Jones S.J."/>
            <person name="Bohlmann J."/>
        </authorList>
    </citation>
    <scope>NUCLEOTIDE SEQUENCE</scope>
</reference>
<accession>U4UMK0</accession>
<dbReference type="Pfam" id="PF07690">
    <property type="entry name" value="MFS_1"/>
    <property type="match status" value="1"/>
</dbReference>
<feature type="transmembrane region" description="Helical" evidence="1">
    <location>
        <begin position="289"/>
        <end position="311"/>
    </location>
</feature>
<dbReference type="SUPFAM" id="SSF103473">
    <property type="entry name" value="MFS general substrate transporter"/>
    <property type="match status" value="1"/>
</dbReference>
<dbReference type="Pfam" id="PF12400">
    <property type="entry name" value="STIMATE"/>
    <property type="match status" value="1"/>
</dbReference>
<feature type="transmembrane region" description="Helical" evidence="1">
    <location>
        <begin position="69"/>
        <end position="89"/>
    </location>
</feature>
<dbReference type="EMBL" id="KB632281">
    <property type="protein sequence ID" value="ERL91366.1"/>
    <property type="molecule type" value="Genomic_DNA"/>
</dbReference>
<evidence type="ECO:0008006" key="4">
    <source>
        <dbReference type="Google" id="ProtNLM"/>
    </source>
</evidence>
<evidence type="ECO:0000256" key="1">
    <source>
        <dbReference type="SAM" id="Phobius"/>
    </source>
</evidence>
<evidence type="ECO:0000313" key="2">
    <source>
        <dbReference type="EMBL" id="ERL91366.1"/>
    </source>
</evidence>
<dbReference type="AlphaFoldDB" id="U4UMK0"/>
<feature type="transmembrane region" description="Helical" evidence="1">
    <location>
        <begin position="592"/>
        <end position="614"/>
    </location>
</feature>
<feature type="transmembrane region" description="Helical" evidence="1">
    <location>
        <begin position="23"/>
        <end position="49"/>
    </location>
</feature>
<feature type="transmembrane region" description="Helical" evidence="1">
    <location>
        <begin position="377"/>
        <end position="399"/>
    </location>
</feature>
<proteinExistence type="predicted"/>
<dbReference type="InterPro" id="IPR036259">
    <property type="entry name" value="MFS_trans_sf"/>
</dbReference>
<name>U4UMK0_DENPD</name>
<dbReference type="OrthoDB" id="6499973at2759"/>
<dbReference type="GO" id="GO:0022857">
    <property type="term" value="F:transmembrane transporter activity"/>
    <property type="evidence" value="ECO:0007669"/>
    <property type="project" value="InterPro"/>
</dbReference>
<dbReference type="PANTHER" id="PTHR31735:SF1">
    <property type="entry name" value="VACUOLAR MEMBRANE PROTEIN YPL162C"/>
    <property type="match status" value="1"/>
</dbReference>
<dbReference type="Gene3D" id="1.20.1250.20">
    <property type="entry name" value="MFS general substrate transporter like domains"/>
    <property type="match status" value="1"/>
</dbReference>
<feature type="transmembrane region" description="Helical" evidence="1">
    <location>
        <begin position="252"/>
        <end position="277"/>
    </location>
</feature>
<dbReference type="InterPro" id="IPR022127">
    <property type="entry name" value="STIMATE/YPL162C"/>
</dbReference>
<sequence length="676" mass="74785">MEATKKTGAEEENYELVPPDGGWGYVVAAAMVVIFNVTILPISAFGLIYGEFLRNLGDETTGITVSNGVFNIVSSFTGIAAGLVIPAIMSAFNSYFDKKMNFVMSGAQSFMVAFNSCVPPLAAWSMTTFGFRGTLIGLALMSCLSIPAACTLHPVERYLKKVPVDRTGTVIIMEELAESKNANTETSQAEPLMVQETPLSASQKSLQAPHLNRRTSAVSLGGRIASVATLDEPHARSFVRSIDLSLLKSAKYVNISVGLGLCFAGDITFISIAPMILGNLGFSTQQIGTMMAVFFGCDFAARILLTVISSVVRFRNRVLFLFAAGLTVMARTGLVLQDGYIWKLVFLGIIGFLRCFIHTPIPLVLAEEYPQKFSSAFSLSMAVSGSVMMFLSLIIVPIIPNPMNSNVLAQMGPRRYRGGLHCDKDALTDMFGWFLQVLLAGLAFTCLIAKRFCEPRMHRRSWQIWFYDTSKQGMGAMAIHLANVWLAGQYQGDPCTWYLINFLLDSSMGLLIIFVGIRTCQHLSRRKGWDAINFGEYGKPPNVNAWLAQCCLYVGLMIIVKVSITLFMQLNFWENVKDFILSPIDNPKVELAFVMLIIPFFVNMLMFWVTDNFLMYRDPAKRRRDSSEVSLLEKAKVKYRSLRKKKSDSESDILLSADDELLDAEHGPFVGAAVHA</sequence>
<dbReference type="Proteomes" id="UP000030742">
    <property type="component" value="Unassembled WGS sequence"/>
</dbReference>
<feature type="transmembrane region" description="Helical" evidence="1">
    <location>
        <begin position="497"/>
        <end position="517"/>
    </location>
</feature>
<dbReference type="STRING" id="77166.U4UMK0"/>
<keyword evidence="1" id="KW-0472">Membrane</keyword>
<dbReference type="GO" id="GO:0016020">
    <property type="term" value="C:membrane"/>
    <property type="evidence" value="ECO:0007669"/>
    <property type="project" value="TreeGrafter"/>
</dbReference>
<feature type="transmembrane region" description="Helical" evidence="1">
    <location>
        <begin position="474"/>
        <end position="491"/>
    </location>
</feature>